<feature type="transmembrane region" description="Helical" evidence="8">
    <location>
        <begin position="236"/>
        <end position="260"/>
    </location>
</feature>
<dbReference type="EMBL" id="JAEFBK010000010">
    <property type="protein sequence ID" value="KAG7559078.1"/>
    <property type="molecule type" value="Genomic_DNA"/>
</dbReference>
<reference evidence="9 10" key="1">
    <citation type="submission" date="2020-12" db="EMBL/GenBank/DDBJ databases">
        <title>Concerted genomic and epigenomic changes stabilize Arabidopsis allopolyploids.</title>
        <authorList>
            <person name="Chen Z."/>
        </authorList>
    </citation>
    <scope>NUCLEOTIDE SEQUENCE [LARGE SCALE GENOMIC DNA]</scope>
    <source>
        <strain evidence="9">Allo738</strain>
        <tissue evidence="9">Leaf</tissue>
    </source>
</reference>
<keyword evidence="10" id="KW-1185">Reference proteome</keyword>
<feature type="coiled-coil region" evidence="6">
    <location>
        <begin position="173"/>
        <end position="200"/>
    </location>
</feature>
<evidence type="ECO:0000256" key="4">
    <source>
        <dbReference type="ARBA" id="ARBA00022989"/>
    </source>
</evidence>
<organism evidence="9 10">
    <name type="scientific">Arabidopsis thaliana x Arabidopsis arenosa</name>
    <dbReference type="NCBI Taxonomy" id="1240361"/>
    <lineage>
        <taxon>Eukaryota</taxon>
        <taxon>Viridiplantae</taxon>
        <taxon>Streptophyta</taxon>
        <taxon>Embryophyta</taxon>
        <taxon>Tracheophyta</taxon>
        <taxon>Spermatophyta</taxon>
        <taxon>Magnoliopsida</taxon>
        <taxon>eudicotyledons</taxon>
        <taxon>Gunneridae</taxon>
        <taxon>Pentapetalae</taxon>
        <taxon>rosids</taxon>
        <taxon>malvids</taxon>
        <taxon>Brassicales</taxon>
        <taxon>Brassicaceae</taxon>
        <taxon>Camelineae</taxon>
        <taxon>Arabidopsis</taxon>
    </lineage>
</organism>
<accession>A0A8T1ZK52</accession>
<keyword evidence="4 8" id="KW-1133">Transmembrane helix</keyword>
<dbReference type="PANTHER" id="PTHR31113:SF13">
    <property type="entry name" value="(RAPE) HYPOTHETICAL PROTEIN"/>
    <property type="match status" value="1"/>
</dbReference>
<evidence type="ECO:0000313" key="9">
    <source>
        <dbReference type="EMBL" id="KAG7559078.1"/>
    </source>
</evidence>
<dbReference type="AlphaFoldDB" id="A0A8T1ZK52"/>
<evidence type="ECO:0000256" key="7">
    <source>
        <dbReference type="SAM" id="MobiDB-lite"/>
    </source>
</evidence>
<feature type="transmembrane region" description="Helical" evidence="8">
    <location>
        <begin position="209"/>
        <end position="230"/>
    </location>
</feature>
<protein>
    <submittedName>
        <fullName evidence="9">Uncharacterized protein</fullName>
    </submittedName>
</protein>
<comment type="caution">
    <text evidence="9">The sequence shown here is derived from an EMBL/GenBank/DDBJ whole genome shotgun (WGS) entry which is preliminary data.</text>
</comment>
<evidence type="ECO:0000256" key="3">
    <source>
        <dbReference type="ARBA" id="ARBA00022692"/>
    </source>
</evidence>
<keyword evidence="6" id="KW-0175">Coiled coil</keyword>
<dbReference type="Proteomes" id="UP000694240">
    <property type="component" value="Chromosome 10"/>
</dbReference>
<sequence>MSRYSKQVDAYRAALGHHPELKSYDSALQQRTKKMIDSLTVEAKTGSVSPHTVHKEVTEHLVEVSKVVAGIITECGEAVWENTTLVSLVQDYFNSTKETLKIFETVTQCVHKAKKGHRYIEAAAAQFAKESEEKDVGVKKKRYEKTLEELMKFKAMGNPFDGSELMTQFELMNKQQESLLKKVTDTRERIMKEIEEVTEKISTVKTVTIISHVVFAAAGVIYTAGCIALMCTGVGAGLGAVGALGIPVLAVQWVGVNYVLNDSLEALQKQLKALNIVKSIPPKIGEGTITDQVGINSVSEQVDELKDQIKSMLEAVDDAIESKGDEVDMKGDMQSLVKEVEKLTTKIKEIGDDVAEYSKLIKETRLHVLEKINGVTTPLFASCNVSQLPIKISCSFSTFHTYSVSSSFDKNQSYQRISACSEISFYPNYHIISPKRQSKKSIVLPLTPPLESMANTKDKFDELEKGMGLVKDVVHKRQTGLGDKLRMIVLWKRQTQAYCSYGTPTTGAPPTSGADRGGSTAVRHTS</sequence>
<evidence type="ECO:0000256" key="5">
    <source>
        <dbReference type="ARBA" id="ARBA00023136"/>
    </source>
</evidence>
<feature type="compositionally biased region" description="Low complexity" evidence="7">
    <location>
        <begin position="502"/>
        <end position="514"/>
    </location>
</feature>
<dbReference type="GO" id="GO:0016020">
    <property type="term" value="C:membrane"/>
    <property type="evidence" value="ECO:0007669"/>
    <property type="project" value="UniProtKB-SubCell"/>
</dbReference>
<dbReference type="PANTHER" id="PTHR31113">
    <property type="entry name" value="UPF0496 PROTEIN 3-RELATED"/>
    <property type="match status" value="1"/>
</dbReference>
<evidence type="ECO:0000256" key="6">
    <source>
        <dbReference type="SAM" id="Coils"/>
    </source>
</evidence>
<evidence type="ECO:0000256" key="2">
    <source>
        <dbReference type="ARBA" id="ARBA00009074"/>
    </source>
</evidence>
<dbReference type="InterPro" id="IPR007749">
    <property type="entry name" value="DUF677"/>
</dbReference>
<gene>
    <name evidence="9" type="ORF">ISN45_Aa05g006860</name>
</gene>
<feature type="region of interest" description="Disordered" evidence="7">
    <location>
        <begin position="502"/>
        <end position="526"/>
    </location>
</feature>
<dbReference type="Pfam" id="PF05055">
    <property type="entry name" value="DUF677"/>
    <property type="match status" value="1"/>
</dbReference>
<evidence type="ECO:0000256" key="8">
    <source>
        <dbReference type="SAM" id="Phobius"/>
    </source>
</evidence>
<keyword evidence="5 8" id="KW-0472">Membrane</keyword>
<comment type="subcellular location">
    <subcellularLocation>
        <location evidence="1">Membrane</location>
        <topology evidence="1">Multi-pass membrane protein</topology>
    </subcellularLocation>
</comment>
<keyword evidence="3 8" id="KW-0812">Transmembrane</keyword>
<name>A0A8T1ZK52_9BRAS</name>
<evidence type="ECO:0000313" key="10">
    <source>
        <dbReference type="Proteomes" id="UP000694240"/>
    </source>
</evidence>
<proteinExistence type="inferred from homology"/>
<feature type="coiled-coil region" evidence="6">
    <location>
        <begin position="295"/>
        <end position="353"/>
    </location>
</feature>
<comment type="similarity">
    <text evidence="2">Belongs to the UPF0496 family.</text>
</comment>
<evidence type="ECO:0000256" key="1">
    <source>
        <dbReference type="ARBA" id="ARBA00004141"/>
    </source>
</evidence>